<feature type="compositionally biased region" description="Low complexity" evidence="1">
    <location>
        <begin position="326"/>
        <end position="337"/>
    </location>
</feature>
<protein>
    <recommendedName>
        <fullName evidence="2">C2H2-type domain-containing protein</fullName>
    </recommendedName>
</protein>
<proteinExistence type="predicted"/>
<feature type="compositionally biased region" description="Polar residues" evidence="1">
    <location>
        <begin position="390"/>
        <end position="401"/>
    </location>
</feature>
<feature type="compositionally biased region" description="Low complexity" evidence="1">
    <location>
        <begin position="7"/>
        <end position="23"/>
    </location>
</feature>
<feature type="region of interest" description="Disordered" evidence="1">
    <location>
        <begin position="1"/>
        <end position="68"/>
    </location>
</feature>
<feature type="region of interest" description="Disordered" evidence="1">
    <location>
        <begin position="310"/>
        <end position="433"/>
    </location>
</feature>
<evidence type="ECO:0000259" key="2">
    <source>
        <dbReference type="PROSITE" id="PS00028"/>
    </source>
</evidence>
<name>A0AAD6HBS4_9EURO</name>
<organism evidence="3 4">
    <name type="scientific">Penicillium malachiteum</name>
    <dbReference type="NCBI Taxonomy" id="1324776"/>
    <lineage>
        <taxon>Eukaryota</taxon>
        <taxon>Fungi</taxon>
        <taxon>Dikarya</taxon>
        <taxon>Ascomycota</taxon>
        <taxon>Pezizomycotina</taxon>
        <taxon>Eurotiomycetes</taxon>
        <taxon>Eurotiomycetidae</taxon>
        <taxon>Eurotiales</taxon>
        <taxon>Aspergillaceae</taxon>
        <taxon>Penicillium</taxon>
    </lineage>
</organism>
<keyword evidence="4" id="KW-1185">Reference proteome</keyword>
<dbReference type="PROSITE" id="PS00028">
    <property type="entry name" value="ZINC_FINGER_C2H2_1"/>
    <property type="match status" value="1"/>
</dbReference>
<feature type="compositionally biased region" description="Low complexity" evidence="1">
    <location>
        <begin position="33"/>
        <end position="44"/>
    </location>
</feature>
<dbReference type="Proteomes" id="UP001215712">
    <property type="component" value="Unassembled WGS sequence"/>
</dbReference>
<feature type="compositionally biased region" description="Pro residues" evidence="1">
    <location>
        <begin position="653"/>
        <end position="667"/>
    </location>
</feature>
<accession>A0AAD6HBS4</accession>
<reference evidence="3" key="2">
    <citation type="submission" date="2023-01" db="EMBL/GenBank/DDBJ databases">
        <authorList>
            <person name="Petersen C."/>
        </authorList>
    </citation>
    <scope>NUCLEOTIDE SEQUENCE</scope>
    <source>
        <strain evidence="3">IBT 17514</strain>
    </source>
</reference>
<sequence>MQLDGFSWSEGPPQPGGSSQTSSHPERLPFDTPSNQQGQSSQVPGSPPHQEDFAGIGLGVETGPGHEQFIQFHDPVGEALHLTQGYHDDPLISQREQDANFSRSSRPQETRINGQLDGQSQCQLDTDTVTREMGPFLENQIALLDRSRGIADPAVFPERYRQLSRLWRMLQELDTQNITVQSQQPQTPVEQQTPSVVTNEAVTTLYTCWICRATFRRLTCFQRHVESLHIQKCMYVCDYRGCRHRDPRRDRMRDHYLQAHTLRPTPQQLNGMKVDIPPPGICYICTQVVRNWQEFYRCWISHCTFPPGHNGPPGDGDDDDPGNGGADPSPGNESRPAGRGGSGAGMRPPSPASRGPRRGGATQRRGQNRRSVDALSPIVTRAIRRPASTRGDTQPNTPSTQDGRRQSVGEIIPPRLAQHNDTTRTHQPADQARPLPRESLHCRRCNHIFVACSECCFLGASTYGCHICSQALRNISLTARMELAMRGDSYQIAFLSVPDPQLQANIGGTVQDAGFTQYGGPFAHHHHLDHHPHGRGGGGSASFGGSNFNVGVLVALVPENHLEENEVDLYNSKSLASQLSATLLDLPTMSLLHKGMPELLQMRSSVADCMYNKSSLISIWSFASAIFAHSNKINDSLGKDPSIRAIQPFPAPERPVPQSPMCSPSPPIGVKSHKGQTRLELAPGKVLCVDMKVLPEERGAHQLRTRVRVLVKLLKLRSSVARAGNKKKTKEDADTLQQALCTSFNHLNLGSESVKIVDDKDESPSDADSEADDLFSDTKSEASSASEASISDHALLLNEKAELFDEFETEFELPMDIEVGRLSTWTDAFADLEAKIEDTKMNDNAWVFEILLRCILYVIFGSRRFLKHGSYPKLLE</sequence>
<gene>
    <name evidence="3" type="ORF">N7493_011116</name>
</gene>
<evidence type="ECO:0000313" key="3">
    <source>
        <dbReference type="EMBL" id="KAJ5703978.1"/>
    </source>
</evidence>
<dbReference type="EMBL" id="JAQJAN010000020">
    <property type="protein sequence ID" value="KAJ5703978.1"/>
    <property type="molecule type" value="Genomic_DNA"/>
</dbReference>
<feature type="compositionally biased region" description="Polar residues" evidence="1">
    <location>
        <begin position="99"/>
        <end position="118"/>
    </location>
</feature>
<evidence type="ECO:0000256" key="1">
    <source>
        <dbReference type="SAM" id="MobiDB-lite"/>
    </source>
</evidence>
<reference evidence="3" key="1">
    <citation type="journal article" date="2023" name="IMA Fungus">
        <title>Comparative genomic study of the Penicillium genus elucidates a diverse pangenome and 15 lateral gene transfer events.</title>
        <authorList>
            <person name="Petersen C."/>
            <person name="Sorensen T."/>
            <person name="Nielsen M.R."/>
            <person name="Sondergaard T.E."/>
            <person name="Sorensen J.L."/>
            <person name="Fitzpatrick D.A."/>
            <person name="Frisvad J.C."/>
            <person name="Nielsen K.L."/>
        </authorList>
    </citation>
    <scope>NUCLEOTIDE SEQUENCE</scope>
    <source>
        <strain evidence="3">IBT 17514</strain>
    </source>
</reference>
<feature type="compositionally biased region" description="Acidic residues" evidence="1">
    <location>
        <begin position="759"/>
        <end position="775"/>
    </location>
</feature>
<feature type="region of interest" description="Disordered" evidence="1">
    <location>
        <begin position="97"/>
        <end position="118"/>
    </location>
</feature>
<comment type="caution">
    <text evidence="3">The sequence shown here is derived from an EMBL/GenBank/DDBJ whole genome shotgun (WGS) entry which is preliminary data.</text>
</comment>
<feature type="domain" description="C2H2-type" evidence="2">
    <location>
        <begin position="208"/>
        <end position="229"/>
    </location>
</feature>
<feature type="region of interest" description="Disordered" evidence="1">
    <location>
        <begin position="653"/>
        <end position="672"/>
    </location>
</feature>
<dbReference type="InterPro" id="IPR013087">
    <property type="entry name" value="Znf_C2H2_type"/>
</dbReference>
<dbReference type="AlphaFoldDB" id="A0AAD6HBS4"/>
<evidence type="ECO:0000313" key="4">
    <source>
        <dbReference type="Proteomes" id="UP001215712"/>
    </source>
</evidence>
<dbReference type="SMART" id="SM00355">
    <property type="entry name" value="ZnF_C2H2"/>
    <property type="match status" value="2"/>
</dbReference>
<feature type="region of interest" description="Disordered" evidence="1">
    <location>
        <begin position="756"/>
        <end position="786"/>
    </location>
</feature>